<evidence type="ECO:0008006" key="4">
    <source>
        <dbReference type="Google" id="ProtNLM"/>
    </source>
</evidence>
<organism evidence="2 3">
    <name type="scientific">Archangium violaceum Cb vi76</name>
    <dbReference type="NCBI Taxonomy" id="1406225"/>
    <lineage>
        <taxon>Bacteria</taxon>
        <taxon>Pseudomonadati</taxon>
        <taxon>Myxococcota</taxon>
        <taxon>Myxococcia</taxon>
        <taxon>Myxococcales</taxon>
        <taxon>Cystobacterineae</taxon>
        <taxon>Archangiaceae</taxon>
        <taxon>Archangium</taxon>
    </lineage>
</organism>
<feature type="compositionally biased region" description="Polar residues" evidence="1">
    <location>
        <begin position="28"/>
        <end position="41"/>
    </location>
</feature>
<protein>
    <recommendedName>
        <fullName evidence="4">Lipoprotein</fullName>
    </recommendedName>
</protein>
<dbReference type="AlphaFoldDB" id="A0A084SUV5"/>
<comment type="caution">
    <text evidence="2">The sequence shown here is derived from an EMBL/GenBank/DDBJ whole genome shotgun (WGS) entry which is preliminary data.</text>
</comment>
<evidence type="ECO:0000256" key="1">
    <source>
        <dbReference type="SAM" id="MobiDB-lite"/>
    </source>
</evidence>
<dbReference type="PROSITE" id="PS51257">
    <property type="entry name" value="PROKAR_LIPOPROTEIN"/>
    <property type="match status" value="1"/>
</dbReference>
<name>A0A084SUV5_9BACT</name>
<proteinExistence type="predicted"/>
<evidence type="ECO:0000313" key="2">
    <source>
        <dbReference type="EMBL" id="KFA92240.1"/>
    </source>
</evidence>
<dbReference type="Proteomes" id="UP000028547">
    <property type="component" value="Unassembled WGS sequence"/>
</dbReference>
<gene>
    <name evidence="2" type="ORF">Q664_16610</name>
</gene>
<dbReference type="EMBL" id="JPMI01000102">
    <property type="protein sequence ID" value="KFA92240.1"/>
    <property type="molecule type" value="Genomic_DNA"/>
</dbReference>
<evidence type="ECO:0000313" key="3">
    <source>
        <dbReference type="Proteomes" id="UP000028547"/>
    </source>
</evidence>
<reference evidence="2 3" key="1">
    <citation type="submission" date="2014-07" db="EMBL/GenBank/DDBJ databases">
        <title>Draft Genome Sequence of Gephyronic Acid Producer, Cystobacter violaceus Strain Cb vi76.</title>
        <authorList>
            <person name="Stevens D.C."/>
            <person name="Young J."/>
            <person name="Carmichael R."/>
            <person name="Tan J."/>
            <person name="Taylor R.E."/>
        </authorList>
    </citation>
    <scope>NUCLEOTIDE SEQUENCE [LARGE SCALE GENOMIC DNA]</scope>
    <source>
        <strain evidence="2 3">Cb vi76</strain>
    </source>
</reference>
<accession>A0A084SUV5</accession>
<sequence>MKLRHFAVVLPLAATILGGCGPEDMQDEQSTGPQGTAASEPTLGTATQELGSMGAHSWIAPADATSMGSTADRICFLNRIRGNFASAGSAVDVFASGGSWYLKGGGDTRAIARCAAKASDTVLSAEYVWKAGQKLPTNMGTTAGRVCYLVRVSGSFDSGADWARVYASGGSWFLFGDSAKGDGGAQARCVTVGTYSGEYSWSSNQNYDTHMGVTSGRVCALTYMAGRFDSVNDYIDIYSSSGSWYLGGNASASAVATKARCF</sequence>
<dbReference type="RefSeq" id="WP_043395572.1">
    <property type="nucleotide sequence ID" value="NZ_JPMI01000102.1"/>
</dbReference>
<feature type="region of interest" description="Disordered" evidence="1">
    <location>
        <begin position="21"/>
        <end position="41"/>
    </location>
</feature>